<dbReference type="InParanoid" id="D8T3H3"/>
<evidence type="ECO:0000256" key="1">
    <source>
        <dbReference type="SAM" id="Phobius"/>
    </source>
</evidence>
<dbReference type="AlphaFoldDB" id="D8T3H3"/>
<keyword evidence="3" id="KW-1185">Reference proteome</keyword>
<name>D8T3H3_SELML</name>
<dbReference type="InterPro" id="IPR036676">
    <property type="entry name" value="PurM-like_C_sf"/>
</dbReference>
<evidence type="ECO:0000313" key="2">
    <source>
        <dbReference type="EMBL" id="EFJ08860.1"/>
    </source>
</evidence>
<dbReference type="STRING" id="88036.D8T3H3"/>
<dbReference type="EMBL" id="GL377669">
    <property type="protein sequence ID" value="EFJ08860.1"/>
    <property type="molecule type" value="Genomic_DNA"/>
</dbReference>
<keyword evidence="1" id="KW-0812">Transmembrane</keyword>
<reference evidence="2 3" key="1">
    <citation type="journal article" date="2011" name="Science">
        <title>The Selaginella genome identifies genetic changes associated with the evolution of vascular plants.</title>
        <authorList>
            <person name="Banks J.A."/>
            <person name="Nishiyama T."/>
            <person name="Hasebe M."/>
            <person name="Bowman J.L."/>
            <person name="Gribskov M."/>
            <person name="dePamphilis C."/>
            <person name="Albert V.A."/>
            <person name="Aono N."/>
            <person name="Aoyama T."/>
            <person name="Ambrose B.A."/>
            <person name="Ashton N.W."/>
            <person name="Axtell M.J."/>
            <person name="Barker E."/>
            <person name="Barker M.S."/>
            <person name="Bennetzen J.L."/>
            <person name="Bonawitz N.D."/>
            <person name="Chapple C."/>
            <person name="Cheng C."/>
            <person name="Correa L.G."/>
            <person name="Dacre M."/>
            <person name="DeBarry J."/>
            <person name="Dreyer I."/>
            <person name="Elias M."/>
            <person name="Engstrom E.M."/>
            <person name="Estelle M."/>
            <person name="Feng L."/>
            <person name="Finet C."/>
            <person name="Floyd S.K."/>
            <person name="Frommer W.B."/>
            <person name="Fujita T."/>
            <person name="Gramzow L."/>
            <person name="Gutensohn M."/>
            <person name="Harholt J."/>
            <person name="Hattori M."/>
            <person name="Heyl A."/>
            <person name="Hirai T."/>
            <person name="Hiwatashi Y."/>
            <person name="Ishikawa M."/>
            <person name="Iwata M."/>
            <person name="Karol K.G."/>
            <person name="Koehler B."/>
            <person name="Kolukisaoglu U."/>
            <person name="Kubo M."/>
            <person name="Kurata T."/>
            <person name="Lalonde S."/>
            <person name="Li K."/>
            <person name="Li Y."/>
            <person name="Litt A."/>
            <person name="Lyons E."/>
            <person name="Manning G."/>
            <person name="Maruyama T."/>
            <person name="Michael T.P."/>
            <person name="Mikami K."/>
            <person name="Miyazaki S."/>
            <person name="Morinaga S."/>
            <person name="Murata T."/>
            <person name="Mueller-Roeber B."/>
            <person name="Nelson D.R."/>
            <person name="Obara M."/>
            <person name="Oguri Y."/>
            <person name="Olmstead R.G."/>
            <person name="Onodera N."/>
            <person name="Petersen B.L."/>
            <person name="Pils B."/>
            <person name="Prigge M."/>
            <person name="Rensing S.A."/>
            <person name="Riano-Pachon D.M."/>
            <person name="Roberts A.W."/>
            <person name="Sato Y."/>
            <person name="Scheller H.V."/>
            <person name="Schulz B."/>
            <person name="Schulz C."/>
            <person name="Shakirov E.V."/>
            <person name="Shibagaki N."/>
            <person name="Shinohara N."/>
            <person name="Shippen D.E."/>
            <person name="Soerensen I."/>
            <person name="Sotooka R."/>
            <person name="Sugimoto N."/>
            <person name="Sugita M."/>
            <person name="Sumikawa N."/>
            <person name="Tanurdzic M."/>
            <person name="Theissen G."/>
            <person name="Ulvskov P."/>
            <person name="Wakazuki S."/>
            <person name="Weng J.K."/>
            <person name="Willats W.W."/>
            <person name="Wipf D."/>
            <person name="Wolf P.G."/>
            <person name="Yang L."/>
            <person name="Zimmer A.D."/>
            <person name="Zhu Q."/>
            <person name="Mitros T."/>
            <person name="Hellsten U."/>
            <person name="Loque D."/>
            <person name="Otillar R."/>
            <person name="Salamov A."/>
            <person name="Schmutz J."/>
            <person name="Shapiro H."/>
            <person name="Lindquist E."/>
            <person name="Lucas S."/>
            <person name="Rokhsar D."/>
            <person name="Grigoriev I.V."/>
        </authorList>
    </citation>
    <scope>NUCLEOTIDE SEQUENCE [LARGE SCALE GENOMIC DNA]</scope>
</reference>
<keyword evidence="1" id="KW-1133">Transmembrane helix</keyword>
<organism evidence="3">
    <name type="scientific">Selaginella moellendorffii</name>
    <name type="common">Spikemoss</name>
    <dbReference type="NCBI Taxonomy" id="88036"/>
    <lineage>
        <taxon>Eukaryota</taxon>
        <taxon>Viridiplantae</taxon>
        <taxon>Streptophyta</taxon>
        <taxon>Embryophyta</taxon>
        <taxon>Tracheophyta</taxon>
        <taxon>Lycopodiopsida</taxon>
        <taxon>Selaginellales</taxon>
        <taxon>Selaginellaceae</taxon>
        <taxon>Selaginella</taxon>
    </lineage>
</organism>
<dbReference type="SUPFAM" id="SSF56042">
    <property type="entry name" value="PurM C-terminal domain-like"/>
    <property type="match status" value="1"/>
</dbReference>
<dbReference type="KEGG" id="smo:SELMODRAFT_428634"/>
<gene>
    <name evidence="2" type="ORF">SELMODRAFT_428634</name>
</gene>
<keyword evidence="1" id="KW-0472">Membrane</keyword>
<dbReference type="Gramene" id="EFJ08860">
    <property type="protein sequence ID" value="EFJ08860"/>
    <property type="gene ID" value="SELMODRAFT_428634"/>
</dbReference>
<dbReference type="Proteomes" id="UP000001514">
    <property type="component" value="Unassembled WGS sequence"/>
</dbReference>
<accession>D8T3H3</accession>
<proteinExistence type="predicted"/>
<sequence length="242" mass="27338">MAAQAGGETVKAPGNLVISQEVVLLHITVGTGKGRLGGLALAQFFYQLPLWGLLILAWTLKYLKRAFNAMQDLIGKKLISAGHNIEEILLEVGDETTEPLESETDQASTESAVKDLFTTLSFRDVCKSQEVEKIPEEVAKFPLEYHRSQQRQDPSWQRKIWLENYGYGNKVLSNFGQDRDSGIIHLAFEPVEKVARNYFQHITETENTIFTDSEWHSCVHKKTSLMTISASTLSLFCIFARW</sequence>
<feature type="transmembrane region" description="Helical" evidence="1">
    <location>
        <begin position="44"/>
        <end position="63"/>
    </location>
</feature>
<evidence type="ECO:0000313" key="3">
    <source>
        <dbReference type="Proteomes" id="UP000001514"/>
    </source>
</evidence>
<protein>
    <submittedName>
        <fullName evidence="2">Uncharacterized protein</fullName>
    </submittedName>
</protein>
<dbReference type="eggNOG" id="KOG1907">
    <property type="taxonomic scope" value="Eukaryota"/>
</dbReference>
<dbReference type="HOGENOM" id="CLU_084913_0_0_1"/>